<protein>
    <submittedName>
        <fullName evidence="1">Uncharacterized protein</fullName>
    </submittedName>
</protein>
<reference evidence="1 2" key="1">
    <citation type="journal article" date="2020" name="BMC Genomics">
        <title>Intraspecific diversification of the crop wild relative Brassica cretica Lam. using demographic model selection.</title>
        <authorList>
            <person name="Kioukis A."/>
            <person name="Michalopoulou V.A."/>
            <person name="Briers L."/>
            <person name="Pirintsos S."/>
            <person name="Studholme D.J."/>
            <person name="Pavlidis P."/>
            <person name="Sarris P.F."/>
        </authorList>
    </citation>
    <scope>NUCLEOTIDE SEQUENCE [LARGE SCALE GENOMIC DNA]</scope>
    <source>
        <strain evidence="2">cv. PFS-1207/04</strain>
    </source>
</reference>
<gene>
    <name evidence="1" type="ORF">DY000_02052609</name>
</gene>
<comment type="caution">
    <text evidence="1">The sequence shown here is derived from an EMBL/GenBank/DDBJ whole genome shotgun (WGS) entry which is preliminary data.</text>
</comment>
<evidence type="ECO:0000313" key="2">
    <source>
        <dbReference type="Proteomes" id="UP000266723"/>
    </source>
</evidence>
<sequence>MSRGKENDGCGTVRMNHHVRIMSQTGPSASYVFRKVKDPCLSEIWQIKVHELIKRVDQSISMVAGTCSMRQSSQKREVSIIL</sequence>
<accession>A0ABQ7AEJ7</accession>
<dbReference type="EMBL" id="QGKV02002055">
    <property type="protein sequence ID" value="KAF3496063.1"/>
    <property type="molecule type" value="Genomic_DNA"/>
</dbReference>
<dbReference type="Proteomes" id="UP000266723">
    <property type="component" value="Unassembled WGS sequence"/>
</dbReference>
<organism evidence="1 2">
    <name type="scientific">Brassica cretica</name>
    <name type="common">Mustard</name>
    <dbReference type="NCBI Taxonomy" id="69181"/>
    <lineage>
        <taxon>Eukaryota</taxon>
        <taxon>Viridiplantae</taxon>
        <taxon>Streptophyta</taxon>
        <taxon>Embryophyta</taxon>
        <taxon>Tracheophyta</taxon>
        <taxon>Spermatophyta</taxon>
        <taxon>Magnoliopsida</taxon>
        <taxon>eudicotyledons</taxon>
        <taxon>Gunneridae</taxon>
        <taxon>Pentapetalae</taxon>
        <taxon>rosids</taxon>
        <taxon>malvids</taxon>
        <taxon>Brassicales</taxon>
        <taxon>Brassicaceae</taxon>
        <taxon>Brassiceae</taxon>
        <taxon>Brassica</taxon>
    </lineage>
</organism>
<keyword evidence="2" id="KW-1185">Reference proteome</keyword>
<evidence type="ECO:0000313" key="1">
    <source>
        <dbReference type="EMBL" id="KAF3496063.1"/>
    </source>
</evidence>
<proteinExistence type="predicted"/>
<name>A0ABQ7AEJ7_BRACR</name>